<dbReference type="Gene3D" id="3.90.226.10">
    <property type="entry name" value="2-enoyl-CoA Hydratase, Chain A, domain 1"/>
    <property type="match status" value="1"/>
</dbReference>
<reference evidence="1 2" key="1">
    <citation type="submission" date="2019-09" db="EMBL/GenBank/DDBJ databases">
        <title>Phylogeny of genus Pseudoclavibacter and closely related genus.</title>
        <authorList>
            <person name="Li Y."/>
        </authorList>
    </citation>
    <scope>NUCLEOTIDE SEQUENCE [LARGE SCALE GENOMIC DNA]</scope>
    <source>
        <strain evidence="1 2">DSM 23821</strain>
    </source>
</reference>
<dbReference type="OrthoDB" id="8452484at2"/>
<dbReference type="InterPro" id="IPR001753">
    <property type="entry name" value="Enoyl-CoA_hydra/iso"/>
</dbReference>
<dbReference type="PANTHER" id="PTHR11941">
    <property type="entry name" value="ENOYL-COA HYDRATASE-RELATED"/>
    <property type="match status" value="1"/>
</dbReference>
<name>A0A7J5C3Q5_9MICO</name>
<dbReference type="GO" id="GO:0016853">
    <property type="term" value="F:isomerase activity"/>
    <property type="evidence" value="ECO:0007669"/>
    <property type="project" value="UniProtKB-KW"/>
</dbReference>
<keyword evidence="1" id="KW-0413">Isomerase</keyword>
<proteinExistence type="predicted"/>
<evidence type="ECO:0000313" key="1">
    <source>
        <dbReference type="EMBL" id="KAB1662410.1"/>
    </source>
</evidence>
<protein>
    <submittedName>
        <fullName evidence="1">Enoyl-CoA hydratase/isomerase family protein</fullName>
    </submittedName>
</protein>
<comment type="caution">
    <text evidence="1">The sequence shown here is derived from an EMBL/GenBank/DDBJ whole genome shotgun (WGS) entry which is preliminary data.</text>
</comment>
<accession>A0A7J5C3Q5</accession>
<dbReference type="SUPFAM" id="SSF52096">
    <property type="entry name" value="ClpP/crotonase"/>
    <property type="match status" value="1"/>
</dbReference>
<dbReference type="AlphaFoldDB" id="A0A7J5C3Q5"/>
<dbReference type="Pfam" id="PF00378">
    <property type="entry name" value="ECH_1"/>
    <property type="match status" value="1"/>
</dbReference>
<dbReference type="CDD" id="cd06558">
    <property type="entry name" value="crotonase-like"/>
    <property type="match status" value="1"/>
</dbReference>
<dbReference type="GO" id="GO:0006635">
    <property type="term" value="P:fatty acid beta-oxidation"/>
    <property type="evidence" value="ECO:0007669"/>
    <property type="project" value="TreeGrafter"/>
</dbReference>
<dbReference type="PANTHER" id="PTHR11941:SF54">
    <property type="entry name" value="ENOYL-COA HYDRATASE, MITOCHONDRIAL"/>
    <property type="match status" value="1"/>
</dbReference>
<evidence type="ECO:0000313" key="2">
    <source>
        <dbReference type="Proteomes" id="UP000467240"/>
    </source>
</evidence>
<dbReference type="RefSeq" id="WP_158038842.1">
    <property type="nucleotide sequence ID" value="NZ_JACCFV010000001.1"/>
</dbReference>
<organism evidence="1 2">
    <name type="scientific">Pseudoclavibacter chungangensis</name>
    <dbReference type="NCBI Taxonomy" id="587635"/>
    <lineage>
        <taxon>Bacteria</taxon>
        <taxon>Bacillati</taxon>
        <taxon>Actinomycetota</taxon>
        <taxon>Actinomycetes</taxon>
        <taxon>Micrococcales</taxon>
        <taxon>Microbacteriaceae</taxon>
        <taxon>Pseudoclavibacter</taxon>
    </lineage>
</organism>
<gene>
    <name evidence="1" type="ORF">F8O01_00200</name>
</gene>
<keyword evidence="2" id="KW-1185">Reference proteome</keyword>
<dbReference type="EMBL" id="WBJZ01000001">
    <property type="protein sequence ID" value="KAB1662410.1"/>
    <property type="molecule type" value="Genomic_DNA"/>
</dbReference>
<dbReference type="Proteomes" id="UP000467240">
    <property type="component" value="Unassembled WGS sequence"/>
</dbReference>
<sequence length="245" mass="25688">MIGTSIEDGIATVRIDDGRLNVIDLAAIRELAAAVEAQRDARAIVLVGAQRAFSAGVDLAGLLAAPLAYTEEFLEALESFVVALYRVEVPTVAAVTGHAIAGGCLLVAACDVRVMGTGRIGVTESLVGFPIPPAALEVLRARTGVRTESLVRTGTTLEPAEALAAGLVDEVVEPGRVVDRAHEVARTLAASPPASYAVQKLMLRADTDRRIEDARAAFGDAVRETWLSDAPRAHAAAYLASLTRR</sequence>
<dbReference type="InterPro" id="IPR029045">
    <property type="entry name" value="ClpP/crotonase-like_dom_sf"/>
</dbReference>